<comment type="caution">
    <text evidence="2">The sequence shown here is derived from an EMBL/GenBank/DDBJ whole genome shotgun (WGS) entry which is preliminary data.</text>
</comment>
<feature type="compositionally biased region" description="Basic residues" evidence="1">
    <location>
        <begin position="34"/>
        <end position="43"/>
    </location>
</feature>
<feature type="non-terminal residue" evidence="2">
    <location>
        <position position="1"/>
    </location>
</feature>
<evidence type="ECO:0000256" key="1">
    <source>
        <dbReference type="SAM" id="MobiDB-lite"/>
    </source>
</evidence>
<keyword evidence="3" id="KW-1185">Reference proteome</keyword>
<dbReference type="EMBL" id="JPKZ01002065">
    <property type="protein sequence ID" value="KHN78694.1"/>
    <property type="molecule type" value="Genomic_DNA"/>
</dbReference>
<protein>
    <submittedName>
        <fullName evidence="2">Uncharacterized protein</fullName>
    </submittedName>
</protein>
<accession>A0A0B2VB48</accession>
<evidence type="ECO:0000313" key="3">
    <source>
        <dbReference type="Proteomes" id="UP000031036"/>
    </source>
</evidence>
<sequence>RTKAMEEAWIAVAKECFPRYRDEFVAYHFKHIQTGRRQPHKQVRTREQEQSGNDEQASSSNTSWKWCVIIE</sequence>
<dbReference type="AlphaFoldDB" id="A0A0B2VB48"/>
<name>A0A0B2VB48_TOXCA</name>
<reference evidence="2 3" key="1">
    <citation type="submission" date="2014-11" db="EMBL/GenBank/DDBJ databases">
        <title>Genetic blueprint of the zoonotic pathogen Toxocara canis.</title>
        <authorList>
            <person name="Zhu X.-Q."/>
            <person name="Korhonen P.K."/>
            <person name="Cai H."/>
            <person name="Young N.D."/>
            <person name="Nejsum P."/>
            <person name="von Samson-Himmelstjerna G."/>
            <person name="Boag P.R."/>
            <person name="Tan P."/>
            <person name="Li Q."/>
            <person name="Min J."/>
            <person name="Yang Y."/>
            <person name="Wang X."/>
            <person name="Fang X."/>
            <person name="Hall R.S."/>
            <person name="Hofmann A."/>
            <person name="Sternberg P.W."/>
            <person name="Jex A.R."/>
            <person name="Gasser R.B."/>
        </authorList>
    </citation>
    <scope>NUCLEOTIDE SEQUENCE [LARGE SCALE GENOMIC DNA]</scope>
    <source>
        <strain evidence="2">PN_DK_2014</strain>
    </source>
</reference>
<proteinExistence type="predicted"/>
<evidence type="ECO:0000313" key="2">
    <source>
        <dbReference type="EMBL" id="KHN78694.1"/>
    </source>
</evidence>
<gene>
    <name evidence="2" type="ORF">Tcan_04305</name>
</gene>
<feature type="compositionally biased region" description="Polar residues" evidence="1">
    <location>
        <begin position="50"/>
        <end position="62"/>
    </location>
</feature>
<organism evidence="2 3">
    <name type="scientific">Toxocara canis</name>
    <name type="common">Canine roundworm</name>
    <dbReference type="NCBI Taxonomy" id="6265"/>
    <lineage>
        <taxon>Eukaryota</taxon>
        <taxon>Metazoa</taxon>
        <taxon>Ecdysozoa</taxon>
        <taxon>Nematoda</taxon>
        <taxon>Chromadorea</taxon>
        <taxon>Rhabditida</taxon>
        <taxon>Spirurina</taxon>
        <taxon>Ascaridomorpha</taxon>
        <taxon>Ascaridoidea</taxon>
        <taxon>Toxocaridae</taxon>
        <taxon>Toxocara</taxon>
    </lineage>
</organism>
<dbReference type="Proteomes" id="UP000031036">
    <property type="component" value="Unassembled WGS sequence"/>
</dbReference>
<feature type="region of interest" description="Disordered" evidence="1">
    <location>
        <begin position="34"/>
        <end position="62"/>
    </location>
</feature>